<dbReference type="InterPro" id="IPR011051">
    <property type="entry name" value="RmlC_Cupin_sf"/>
</dbReference>
<name>A0A4R2NFA0_9BURK</name>
<dbReference type="InterPro" id="IPR014710">
    <property type="entry name" value="RmlC-like_jellyroll"/>
</dbReference>
<organism evidence="2 3">
    <name type="scientific">Simplicispira metamorpha</name>
    <dbReference type="NCBI Taxonomy" id="80881"/>
    <lineage>
        <taxon>Bacteria</taxon>
        <taxon>Pseudomonadati</taxon>
        <taxon>Pseudomonadota</taxon>
        <taxon>Betaproteobacteria</taxon>
        <taxon>Burkholderiales</taxon>
        <taxon>Comamonadaceae</taxon>
        <taxon>Simplicispira</taxon>
    </lineage>
</organism>
<evidence type="ECO:0000313" key="2">
    <source>
        <dbReference type="EMBL" id="TCP19848.1"/>
    </source>
</evidence>
<comment type="caution">
    <text evidence="2">The sequence shown here is derived from an EMBL/GenBank/DDBJ whole genome shotgun (WGS) entry which is preliminary data.</text>
</comment>
<dbReference type="AlphaFoldDB" id="A0A4R2NFA0"/>
<dbReference type="SUPFAM" id="SSF51182">
    <property type="entry name" value="RmlC-like cupins"/>
    <property type="match status" value="1"/>
</dbReference>
<dbReference type="Proteomes" id="UP000295182">
    <property type="component" value="Unassembled WGS sequence"/>
</dbReference>
<dbReference type="OrthoDB" id="1433532at2"/>
<keyword evidence="3" id="KW-1185">Reference proteome</keyword>
<proteinExistence type="predicted"/>
<evidence type="ECO:0000256" key="1">
    <source>
        <dbReference type="SAM" id="SignalP"/>
    </source>
</evidence>
<evidence type="ECO:0000313" key="3">
    <source>
        <dbReference type="Proteomes" id="UP000295182"/>
    </source>
</evidence>
<feature type="chain" id="PRO_5020847469" description="Quercetin dioxygenase-like cupin family protein" evidence="1">
    <location>
        <begin position="29"/>
        <end position="177"/>
    </location>
</feature>
<protein>
    <recommendedName>
        <fullName evidence="4">Quercetin dioxygenase-like cupin family protein</fullName>
    </recommendedName>
</protein>
<dbReference type="Gene3D" id="2.60.120.10">
    <property type="entry name" value="Jelly Rolls"/>
    <property type="match status" value="1"/>
</dbReference>
<evidence type="ECO:0008006" key="4">
    <source>
        <dbReference type="Google" id="ProtNLM"/>
    </source>
</evidence>
<gene>
    <name evidence="2" type="ORF">EV674_10378</name>
</gene>
<dbReference type="EMBL" id="SLXH01000003">
    <property type="protein sequence ID" value="TCP19848.1"/>
    <property type="molecule type" value="Genomic_DNA"/>
</dbReference>
<reference evidence="2 3" key="1">
    <citation type="submission" date="2019-03" db="EMBL/GenBank/DDBJ databases">
        <title>Genomic Encyclopedia of Type Strains, Phase IV (KMG-IV): sequencing the most valuable type-strain genomes for metagenomic binning, comparative biology and taxonomic classification.</title>
        <authorList>
            <person name="Goeker M."/>
        </authorList>
    </citation>
    <scope>NUCLEOTIDE SEQUENCE [LARGE SCALE GENOMIC DNA]</scope>
    <source>
        <strain evidence="2 3">DSM 1837</strain>
    </source>
</reference>
<keyword evidence="1" id="KW-0732">Signal</keyword>
<sequence length="177" mass="18634">MLTTPLLRSRTAAAALVLVSAAALGGCAAHRQHAHHAHHAHPAAASASAALDVTTLNGERPPGRLARLVNSTTMLDTIDVNGQRIVVEKGTRKAGTRVGIHVHEYGGHTCVLSGEITGFMEGHAPKKWPAGTCYYMPPNMLMAAANLGTEDVELIDTFILPPGKPTITIREPGFPAQ</sequence>
<feature type="signal peptide" evidence="1">
    <location>
        <begin position="1"/>
        <end position="28"/>
    </location>
</feature>
<accession>A0A4R2NFA0</accession>
<dbReference type="RefSeq" id="WP_119012909.1">
    <property type="nucleotide sequence ID" value="NZ_QXNC01000010.1"/>
</dbReference>